<feature type="domain" description="N-acetyltransferase" evidence="1">
    <location>
        <begin position="19"/>
        <end position="182"/>
    </location>
</feature>
<sequence length="199" mass="22230">MTDLSSLLAALPSLRTPRLLLRPLGPSYLNQVMASLQDPEAMRLTGTATQFTADQVSQFLTAVQGAENRADWAILRLSDGLYLGEAVLNDLDARNRSMNFRIGLSSSEVFGQGYGSEATQAVVRYGFDHLDLHRISLGVYAFNPRARRVYHKCGFIDEGLERQALHWEGVWVDQYRMARLATDPAGEMESMPYEVVSKD</sequence>
<protein>
    <submittedName>
        <fullName evidence="2">GNAT family N-acetyltransferase</fullName>
    </submittedName>
</protein>
<dbReference type="RefSeq" id="WP_157459145.1">
    <property type="nucleotide sequence ID" value="NZ_WQLB01000011.1"/>
</dbReference>
<dbReference type="InterPro" id="IPR000182">
    <property type="entry name" value="GNAT_dom"/>
</dbReference>
<dbReference type="Pfam" id="PF13302">
    <property type="entry name" value="Acetyltransf_3"/>
    <property type="match status" value="1"/>
</dbReference>
<organism evidence="2 3">
    <name type="scientific">Deinococcus arboris</name>
    <dbReference type="NCBI Taxonomy" id="2682977"/>
    <lineage>
        <taxon>Bacteria</taxon>
        <taxon>Thermotogati</taxon>
        <taxon>Deinococcota</taxon>
        <taxon>Deinococci</taxon>
        <taxon>Deinococcales</taxon>
        <taxon>Deinococcaceae</taxon>
        <taxon>Deinococcus</taxon>
    </lineage>
</organism>
<gene>
    <name evidence="2" type="ORF">GO986_09945</name>
</gene>
<dbReference type="Gene3D" id="3.40.630.30">
    <property type="match status" value="1"/>
</dbReference>
<dbReference type="Proteomes" id="UP000483286">
    <property type="component" value="Unassembled WGS sequence"/>
</dbReference>
<evidence type="ECO:0000313" key="3">
    <source>
        <dbReference type="Proteomes" id="UP000483286"/>
    </source>
</evidence>
<comment type="caution">
    <text evidence="2">The sequence shown here is derived from an EMBL/GenBank/DDBJ whole genome shotgun (WGS) entry which is preliminary data.</text>
</comment>
<dbReference type="PANTHER" id="PTHR43792">
    <property type="entry name" value="GNAT FAMILY, PUTATIVE (AFU_ORTHOLOGUE AFUA_3G00765)-RELATED-RELATED"/>
    <property type="match status" value="1"/>
</dbReference>
<evidence type="ECO:0000313" key="2">
    <source>
        <dbReference type="EMBL" id="MVN87089.1"/>
    </source>
</evidence>
<dbReference type="EMBL" id="WQLB01000011">
    <property type="protein sequence ID" value="MVN87089.1"/>
    <property type="molecule type" value="Genomic_DNA"/>
</dbReference>
<keyword evidence="3" id="KW-1185">Reference proteome</keyword>
<reference evidence="2 3" key="1">
    <citation type="submission" date="2019-12" db="EMBL/GenBank/DDBJ databases">
        <title>Deinococcus sp. HMF7620 Genome sequencing and assembly.</title>
        <authorList>
            <person name="Kang H."/>
            <person name="Kim H."/>
            <person name="Joh K."/>
        </authorList>
    </citation>
    <scope>NUCLEOTIDE SEQUENCE [LARGE SCALE GENOMIC DNA]</scope>
    <source>
        <strain evidence="2 3">HMF7620</strain>
    </source>
</reference>
<name>A0A7C9HRN5_9DEIO</name>
<dbReference type="SUPFAM" id="SSF55729">
    <property type="entry name" value="Acyl-CoA N-acyltransferases (Nat)"/>
    <property type="match status" value="1"/>
</dbReference>
<dbReference type="AlphaFoldDB" id="A0A7C9HRN5"/>
<dbReference type="PROSITE" id="PS51186">
    <property type="entry name" value="GNAT"/>
    <property type="match status" value="1"/>
</dbReference>
<dbReference type="GO" id="GO:0016747">
    <property type="term" value="F:acyltransferase activity, transferring groups other than amino-acyl groups"/>
    <property type="evidence" value="ECO:0007669"/>
    <property type="project" value="InterPro"/>
</dbReference>
<dbReference type="InterPro" id="IPR051531">
    <property type="entry name" value="N-acetyltransferase"/>
</dbReference>
<keyword evidence="2" id="KW-0808">Transferase</keyword>
<dbReference type="InterPro" id="IPR016181">
    <property type="entry name" value="Acyl_CoA_acyltransferase"/>
</dbReference>
<accession>A0A7C9HRN5</accession>
<proteinExistence type="predicted"/>
<evidence type="ECO:0000259" key="1">
    <source>
        <dbReference type="PROSITE" id="PS51186"/>
    </source>
</evidence>